<dbReference type="AlphaFoldDB" id="A0AAV3RLI3"/>
<accession>A0AAV3RLI3</accession>
<keyword evidence="4" id="KW-1185">Reference proteome</keyword>
<name>A0AAV3RLI3_LITER</name>
<dbReference type="Pfam" id="PF13961">
    <property type="entry name" value="DUF4219"/>
    <property type="match status" value="1"/>
</dbReference>
<feature type="region of interest" description="Disordered" evidence="1">
    <location>
        <begin position="39"/>
        <end position="63"/>
    </location>
</feature>
<organism evidence="3 4">
    <name type="scientific">Lithospermum erythrorhizon</name>
    <name type="common">Purple gromwell</name>
    <name type="synonym">Lithospermum officinale var. erythrorhizon</name>
    <dbReference type="NCBI Taxonomy" id="34254"/>
    <lineage>
        <taxon>Eukaryota</taxon>
        <taxon>Viridiplantae</taxon>
        <taxon>Streptophyta</taxon>
        <taxon>Embryophyta</taxon>
        <taxon>Tracheophyta</taxon>
        <taxon>Spermatophyta</taxon>
        <taxon>Magnoliopsida</taxon>
        <taxon>eudicotyledons</taxon>
        <taxon>Gunneridae</taxon>
        <taxon>Pentapetalae</taxon>
        <taxon>asterids</taxon>
        <taxon>lamiids</taxon>
        <taxon>Boraginales</taxon>
        <taxon>Boraginaceae</taxon>
        <taxon>Boraginoideae</taxon>
        <taxon>Lithospermeae</taxon>
        <taxon>Lithospermum</taxon>
    </lineage>
</organism>
<proteinExistence type="predicted"/>
<gene>
    <name evidence="3" type="ORF">LIER_28387</name>
</gene>
<evidence type="ECO:0000256" key="1">
    <source>
        <dbReference type="SAM" id="MobiDB-lite"/>
    </source>
</evidence>
<sequence>MMIDFSTSIEKLNNNNYVSWSTRMKFYLLGHELWDIVNGNDTTPPREVRSTTTTSDTSTSTPSTLVRPVVVDQRIDGDPDTVKKWKAKAGKDLVEEYTLSTICEYSGDLKNDGIIDPGLSNYIIGDEVKVYKDLKIIGTPIMEGQKMETVNVMLAGEVCEDKNVFPDTQELQEKLQIKLQLGPSEDVIDQT</sequence>
<dbReference type="InterPro" id="IPR025314">
    <property type="entry name" value="DUF4219"/>
</dbReference>
<dbReference type="EMBL" id="BAABME010009431">
    <property type="protein sequence ID" value="GAA0175152.1"/>
    <property type="molecule type" value="Genomic_DNA"/>
</dbReference>
<feature type="domain" description="DUF4219" evidence="2">
    <location>
        <begin position="12"/>
        <end position="38"/>
    </location>
</feature>
<evidence type="ECO:0000313" key="3">
    <source>
        <dbReference type="EMBL" id="GAA0175152.1"/>
    </source>
</evidence>
<feature type="compositionally biased region" description="Low complexity" evidence="1">
    <location>
        <begin position="50"/>
        <end position="63"/>
    </location>
</feature>
<evidence type="ECO:0000259" key="2">
    <source>
        <dbReference type="Pfam" id="PF13961"/>
    </source>
</evidence>
<protein>
    <recommendedName>
        <fullName evidence="2">DUF4219 domain-containing protein</fullName>
    </recommendedName>
</protein>
<reference evidence="3 4" key="1">
    <citation type="submission" date="2024-01" db="EMBL/GenBank/DDBJ databases">
        <title>The complete chloroplast genome sequence of Lithospermum erythrorhizon: insights into the phylogenetic relationship among Boraginaceae species and the maternal lineages of purple gromwells.</title>
        <authorList>
            <person name="Okada T."/>
            <person name="Watanabe K."/>
        </authorList>
    </citation>
    <scope>NUCLEOTIDE SEQUENCE [LARGE SCALE GENOMIC DNA]</scope>
</reference>
<evidence type="ECO:0000313" key="4">
    <source>
        <dbReference type="Proteomes" id="UP001454036"/>
    </source>
</evidence>
<comment type="caution">
    <text evidence="3">The sequence shown here is derived from an EMBL/GenBank/DDBJ whole genome shotgun (WGS) entry which is preliminary data.</text>
</comment>
<dbReference type="Proteomes" id="UP001454036">
    <property type="component" value="Unassembled WGS sequence"/>
</dbReference>